<comment type="caution">
    <text evidence="1">The sequence shown here is derived from an EMBL/GenBank/DDBJ whole genome shotgun (WGS) entry which is preliminary data.</text>
</comment>
<protein>
    <submittedName>
        <fullName evidence="1">Uncharacterized protein</fullName>
    </submittedName>
</protein>
<organism evidence="1 2">
    <name type="scientific">Portunus trituberculatus</name>
    <name type="common">Swimming crab</name>
    <name type="synonym">Neptunus trituberculatus</name>
    <dbReference type="NCBI Taxonomy" id="210409"/>
    <lineage>
        <taxon>Eukaryota</taxon>
        <taxon>Metazoa</taxon>
        <taxon>Ecdysozoa</taxon>
        <taxon>Arthropoda</taxon>
        <taxon>Crustacea</taxon>
        <taxon>Multicrustacea</taxon>
        <taxon>Malacostraca</taxon>
        <taxon>Eumalacostraca</taxon>
        <taxon>Eucarida</taxon>
        <taxon>Decapoda</taxon>
        <taxon>Pleocyemata</taxon>
        <taxon>Brachyura</taxon>
        <taxon>Eubrachyura</taxon>
        <taxon>Portunoidea</taxon>
        <taxon>Portunidae</taxon>
        <taxon>Portuninae</taxon>
        <taxon>Portunus</taxon>
    </lineage>
</organism>
<gene>
    <name evidence="1" type="ORF">E2C01_040590</name>
</gene>
<dbReference type="AlphaFoldDB" id="A0A5B7FH32"/>
<proteinExistence type="predicted"/>
<dbReference type="Proteomes" id="UP000324222">
    <property type="component" value="Unassembled WGS sequence"/>
</dbReference>
<name>A0A5B7FH32_PORTR</name>
<dbReference type="EMBL" id="VSRR010007418">
    <property type="protein sequence ID" value="MPC46860.1"/>
    <property type="molecule type" value="Genomic_DNA"/>
</dbReference>
<reference evidence="1 2" key="1">
    <citation type="submission" date="2019-05" db="EMBL/GenBank/DDBJ databases">
        <title>Another draft genome of Portunus trituberculatus and its Hox gene families provides insights of decapod evolution.</title>
        <authorList>
            <person name="Jeong J.-H."/>
            <person name="Song I."/>
            <person name="Kim S."/>
            <person name="Choi T."/>
            <person name="Kim D."/>
            <person name="Ryu S."/>
            <person name="Kim W."/>
        </authorList>
    </citation>
    <scope>NUCLEOTIDE SEQUENCE [LARGE SCALE GENOMIC DNA]</scope>
    <source>
        <tissue evidence="1">Muscle</tissue>
    </source>
</reference>
<accession>A0A5B7FH32</accession>
<sequence>MMIRRRLKYVAMVWSPRMQKHIRKLERIQRIATEMVLEINDLPYEDKLKEMELPTLKNRWERGDLIMIYKIVKTMIKIDRQDLVPLIEDQYRQTRGHSKKIRKSQFCPVSKIKKIWVRFGVKIGGRGRSR</sequence>
<evidence type="ECO:0000313" key="2">
    <source>
        <dbReference type="Proteomes" id="UP000324222"/>
    </source>
</evidence>
<dbReference type="OrthoDB" id="6379840at2759"/>
<evidence type="ECO:0000313" key="1">
    <source>
        <dbReference type="EMBL" id="MPC46860.1"/>
    </source>
</evidence>
<keyword evidence="2" id="KW-1185">Reference proteome</keyword>